<feature type="region of interest" description="Disordered" evidence="3">
    <location>
        <begin position="126"/>
        <end position="149"/>
    </location>
</feature>
<dbReference type="PROSITE" id="PS50177">
    <property type="entry name" value="NTF2_DOMAIN"/>
    <property type="match status" value="1"/>
</dbReference>
<evidence type="ECO:0000259" key="4">
    <source>
        <dbReference type="PROSITE" id="PS50177"/>
    </source>
</evidence>
<feature type="compositionally biased region" description="Polar residues" evidence="3">
    <location>
        <begin position="206"/>
        <end position="216"/>
    </location>
</feature>
<organism evidence="5 6">
    <name type="scientific">Pan troglodytes</name>
    <name type="common">Chimpanzee</name>
    <dbReference type="NCBI Taxonomy" id="9598"/>
    <lineage>
        <taxon>Eukaryota</taxon>
        <taxon>Metazoa</taxon>
        <taxon>Chordata</taxon>
        <taxon>Craniata</taxon>
        <taxon>Vertebrata</taxon>
        <taxon>Euteleostomi</taxon>
        <taxon>Mammalia</taxon>
        <taxon>Eutheria</taxon>
        <taxon>Euarchontoglires</taxon>
        <taxon>Primates</taxon>
        <taxon>Haplorrhini</taxon>
        <taxon>Catarrhini</taxon>
        <taxon>Hominidae</taxon>
        <taxon>Pan</taxon>
    </lineage>
</organism>
<dbReference type="OMA" id="SNCHTKI"/>
<dbReference type="Gene3D" id="3.10.450.50">
    <property type="match status" value="1"/>
</dbReference>
<evidence type="ECO:0000313" key="6">
    <source>
        <dbReference type="Proteomes" id="UP000002277"/>
    </source>
</evidence>
<protein>
    <recommendedName>
        <fullName evidence="4">NTF2 domain-containing protein</fullName>
    </recommendedName>
</protein>
<dbReference type="CDD" id="cd00780">
    <property type="entry name" value="NTF2"/>
    <property type="match status" value="1"/>
</dbReference>
<feature type="region of interest" description="Disordered" evidence="3">
    <location>
        <begin position="258"/>
        <end position="295"/>
    </location>
</feature>
<dbReference type="GO" id="GO:0003729">
    <property type="term" value="F:mRNA binding"/>
    <property type="evidence" value="ECO:0000318"/>
    <property type="project" value="GO_Central"/>
</dbReference>
<feature type="domain" description="NTF2" evidence="4">
    <location>
        <begin position="1"/>
        <end position="122"/>
    </location>
</feature>
<evidence type="ECO:0000256" key="3">
    <source>
        <dbReference type="SAM" id="MobiDB-lite"/>
    </source>
</evidence>
<sequence>MVMEKASPLLVGWEFAPDMLHRFYGRNSSYVRGGLDSNRKLADAVYGQKEIHRKVMSRNFSNCHTKILHVDAYATLNDGVVVQVLGLLSNNNQALRRFMQMFILAPEGSVANQFYQDEVFGGFVTEPQEESEEVKRQQTPQVVPDDSGTFCDQAVVSNDVEEHLEEPVAELEPDPEPEPEQECVSEIQEEKSELVLEETAPEDAQKSSSPAPADISQTVREDLRTFSWASVTSNNLQPSGAVPVTGIPPYVGKVLASQPCTESKPESQIPPQKPQRDQRINIPPQRGPRPICEAGEQGDIEPQRVVRHPDSHQLFIVDKSELKDFFQNYGNVPVQKVLRNRPIMFRGEVCLNVEEKKGPGGPLCGVGGGMRGPPHGGMVQKAGFGVGRRLAPWQ</sequence>
<evidence type="ECO:0000313" key="5">
    <source>
        <dbReference type="Ensembl" id="ENSPTRP00000083721.1"/>
    </source>
</evidence>
<reference evidence="5 6" key="1">
    <citation type="journal article" date="2005" name="Nature">
        <title>Initial sequence of the chimpanzee genome and comparison with the human genome.</title>
        <authorList>
            <consortium name="Chimpanzee sequencing and analysis consortium"/>
        </authorList>
    </citation>
    <scope>NUCLEOTIDE SEQUENCE [LARGE SCALE GENOMIC DNA]</scope>
</reference>
<dbReference type="GO" id="GO:0003678">
    <property type="term" value="F:DNA helicase activity"/>
    <property type="evidence" value="ECO:0000318"/>
    <property type="project" value="GO_Central"/>
</dbReference>
<accession>A0A2I3T4D6</accession>
<evidence type="ECO:0000256" key="2">
    <source>
        <dbReference type="ARBA" id="ARBA00022884"/>
    </source>
</evidence>
<dbReference type="InterPro" id="IPR032710">
    <property type="entry name" value="NTF2-like_dom_sf"/>
</dbReference>
<reference evidence="5" key="2">
    <citation type="submission" date="2025-08" db="UniProtKB">
        <authorList>
            <consortium name="Ensembl"/>
        </authorList>
    </citation>
    <scope>IDENTIFICATION</scope>
</reference>
<feature type="region of interest" description="Disordered" evidence="3">
    <location>
        <begin position="161"/>
        <end position="216"/>
    </location>
</feature>
<dbReference type="InterPro" id="IPR018222">
    <property type="entry name" value="Nuclear_transport_factor_2_euk"/>
</dbReference>
<keyword evidence="2" id="KW-0694">RNA-binding</keyword>
<dbReference type="GO" id="GO:0010494">
    <property type="term" value="C:cytoplasmic stress granule"/>
    <property type="evidence" value="ECO:0000318"/>
    <property type="project" value="GO_Central"/>
</dbReference>
<dbReference type="GeneTree" id="ENSGT00390000011365"/>
<dbReference type="GO" id="GO:0003724">
    <property type="term" value="F:RNA helicase activity"/>
    <property type="evidence" value="ECO:0000318"/>
    <property type="project" value="GO_Central"/>
</dbReference>
<reference evidence="5" key="3">
    <citation type="submission" date="2025-09" db="UniProtKB">
        <authorList>
            <consortium name="Ensembl"/>
        </authorList>
    </citation>
    <scope>IDENTIFICATION</scope>
</reference>
<dbReference type="PANTHER" id="PTHR10693">
    <property type="entry name" value="RAS GTPASE-ACTIVATING PROTEIN-BINDING PROTEIN"/>
    <property type="match status" value="1"/>
</dbReference>
<comment type="subcellular location">
    <subcellularLocation>
        <location evidence="1">Cytoplasm</location>
        <location evidence="1">Cytoplasmic ribonucleoprotein granule</location>
    </subcellularLocation>
</comment>
<dbReference type="EMBL" id="AACZ04058339">
    <property type="status" value="NOT_ANNOTATED_CDS"/>
    <property type="molecule type" value="Genomic_DNA"/>
</dbReference>
<dbReference type="Bgee" id="ENSPTRG00000046031">
    <property type="expression patterns" value="Expressed in thymus and 2 other cell types or tissues"/>
</dbReference>
<dbReference type="InterPro" id="IPR039539">
    <property type="entry name" value="Ras_GTPase_bind_prot"/>
</dbReference>
<evidence type="ECO:0000256" key="1">
    <source>
        <dbReference type="ARBA" id="ARBA00004331"/>
    </source>
</evidence>
<feature type="compositionally biased region" description="Acidic residues" evidence="3">
    <location>
        <begin position="162"/>
        <end position="183"/>
    </location>
</feature>
<dbReference type="Pfam" id="PF02136">
    <property type="entry name" value="NTF2"/>
    <property type="match status" value="1"/>
</dbReference>
<keyword evidence="6" id="KW-1185">Reference proteome</keyword>
<dbReference type="GO" id="GO:0033677">
    <property type="term" value="F:DNA/RNA helicase activity"/>
    <property type="evidence" value="ECO:0000318"/>
    <property type="project" value="GO_Central"/>
</dbReference>
<dbReference type="InterPro" id="IPR002075">
    <property type="entry name" value="NTF2_dom"/>
</dbReference>
<dbReference type="Ensembl" id="ENSPTRT00000109767.1">
    <property type="protein sequence ID" value="ENSPTRP00000083721.1"/>
    <property type="gene ID" value="ENSPTRG00000046031.1"/>
</dbReference>
<dbReference type="SUPFAM" id="SSF54427">
    <property type="entry name" value="NTF2-like"/>
    <property type="match status" value="1"/>
</dbReference>
<name>A0A2I3T4D6_PANTR</name>
<dbReference type="AlphaFoldDB" id="A0A2I3T4D6"/>
<dbReference type="GO" id="GO:0005829">
    <property type="term" value="C:cytosol"/>
    <property type="evidence" value="ECO:0000318"/>
    <property type="project" value="GO_Central"/>
</dbReference>
<dbReference type="InParanoid" id="A0A2I3T4D6"/>
<proteinExistence type="predicted"/>
<dbReference type="GO" id="GO:0034063">
    <property type="term" value="P:stress granule assembly"/>
    <property type="evidence" value="ECO:0000318"/>
    <property type="project" value="GO_Central"/>
</dbReference>
<dbReference type="PANTHER" id="PTHR10693:SF50">
    <property type="entry name" value="NTF2 DOMAIN-CONTAINING PROTEIN"/>
    <property type="match status" value="1"/>
</dbReference>
<dbReference type="Proteomes" id="UP000002277">
    <property type="component" value="Chromosome 2B"/>
</dbReference>